<name>A0ABT5TMK3_9GAMM</name>
<gene>
    <name evidence="2" type="ORF">PQR79_05825</name>
</gene>
<evidence type="ECO:0000313" key="3">
    <source>
        <dbReference type="Proteomes" id="UP001213691"/>
    </source>
</evidence>
<comment type="caution">
    <text evidence="2">The sequence shown here is derived from an EMBL/GenBank/DDBJ whole genome shotgun (WGS) entry which is preliminary data.</text>
</comment>
<accession>A0ABT5TMK3</accession>
<keyword evidence="3" id="KW-1185">Reference proteome</keyword>
<feature type="region of interest" description="Disordered" evidence="1">
    <location>
        <begin position="34"/>
        <end position="53"/>
    </location>
</feature>
<evidence type="ECO:0000313" key="2">
    <source>
        <dbReference type="EMBL" id="MDD8058651.1"/>
    </source>
</evidence>
<proteinExistence type="predicted"/>
<evidence type="ECO:0000256" key="1">
    <source>
        <dbReference type="SAM" id="MobiDB-lite"/>
    </source>
</evidence>
<dbReference type="EMBL" id="JAQQPZ010000003">
    <property type="protein sequence ID" value="MDD8058651.1"/>
    <property type="molecule type" value="Genomic_DNA"/>
</dbReference>
<dbReference type="Proteomes" id="UP001213691">
    <property type="component" value="Unassembled WGS sequence"/>
</dbReference>
<dbReference type="RefSeq" id="WP_274408417.1">
    <property type="nucleotide sequence ID" value="NZ_JAQQPZ010000003.1"/>
</dbReference>
<organism evidence="2 3">
    <name type="scientific">Shewanella metallivivens</name>
    <dbReference type="NCBI Taxonomy" id="2872342"/>
    <lineage>
        <taxon>Bacteria</taxon>
        <taxon>Pseudomonadati</taxon>
        <taxon>Pseudomonadota</taxon>
        <taxon>Gammaproteobacteria</taxon>
        <taxon>Alteromonadales</taxon>
        <taxon>Shewanellaceae</taxon>
        <taxon>Shewanella</taxon>
    </lineage>
</organism>
<protein>
    <recommendedName>
        <fullName evidence="4">Lipoprotein</fullName>
    </recommendedName>
</protein>
<sequence length="72" mass="7999">MSILTSFLLGCIFSTLLHMNSTLESTVKSLRESSLYPSKEHEPVNESEDDSSNVYEVSSLHNVTEHKVKGGK</sequence>
<evidence type="ECO:0008006" key="4">
    <source>
        <dbReference type="Google" id="ProtNLM"/>
    </source>
</evidence>
<reference evidence="2 3" key="1">
    <citation type="submission" date="2023-02" db="EMBL/GenBank/DDBJ databases">
        <title>Genome sequence of Shewanella metallivivens ER-Te-42B-Light, sp. nov., enriched from sulfide tube worms (Riftia pachyptila) isolated from Explorer Ridge in the Pacific Ocean.</title>
        <authorList>
            <person name="Maltman C."/>
            <person name="Kuzyk S.B."/>
            <person name="Kyndt J.A."/>
            <person name="Yurkov V."/>
        </authorList>
    </citation>
    <scope>NUCLEOTIDE SEQUENCE [LARGE SCALE GENOMIC DNA]</scope>
    <source>
        <strain evidence="2 3">ER-Te-42B-Light</strain>
    </source>
</reference>